<organism evidence="2 3">
    <name type="scientific">Tritrichomonas musculus</name>
    <dbReference type="NCBI Taxonomy" id="1915356"/>
    <lineage>
        <taxon>Eukaryota</taxon>
        <taxon>Metamonada</taxon>
        <taxon>Parabasalia</taxon>
        <taxon>Tritrichomonadida</taxon>
        <taxon>Tritrichomonadidae</taxon>
        <taxon>Tritrichomonas</taxon>
    </lineage>
</organism>
<name>A0ABR2GZ41_9EUKA</name>
<feature type="compositionally biased region" description="Low complexity" evidence="1">
    <location>
        <begin position="343"/>
        <end position="358"/>
    </location>
</feature>
<feature type="region of interest" description="Disordered" evidence="1">
    <location>
        <begin position="309"/>
        <end position="512"/>
    </location>
</feature>
<dbReference type="SUPFAM" id="SSF48403">
    <property type="entry name" value="Ankyrin repeat"/>
    <property type="match status" value="1"/>
</dbReference>
<evidence type="ECO:0008006" key="4">
    <source>
        <dbReference type="Google" id="ProtNLM"/>
    </source>
</evidence>
<feature type="compositionally biased region" description="Acidic residues" evidence="1">
    <location>
        <begin position="363"/>
        <end position="379"/>
    </location>
</feature>
<keyword evidence="3" id="KW-1185">Reference proteome</keyword>
<evidence type="ECO:0000313" key="3">
    <source>
        <dbReference type="Proteomes" id="UP001470230"/>
    </source>
</evidence>
<evidence type="ECO:0000256" key="1">
    <source>
        <dbReference type="SAM" id="MobiDB-lite"/>
    </source>
</evidence>
<feature type="compositionally biased region" description="Low complexity" evidence="1">
    <location>
        <begin position="438"/>
        <end position="463"/>
    </location>
</feature>
<accession>A0ABR2GZ41</accession>
<feature type="compositionally biased region" description="Acidic residues" evidence="1">
    <location>
        <begin position="398"/>
        <end position="437"/>
    </location>
</feature>
<dbReference type="Proteomes" id="UP001470230">
    <property type="component" value="Unassembled WGS sequence"/>
</dbReference>
<dbReference type="InterPro" id="IPR036770">
    <property type="entry name" value="Ankyrin_rpt-contain_sf"/>
</dbReference>
<evidence type="ECO:0000313" key="2">
    <source>
        <dbReference type="EMBL" id="KAK8839185.1"/>
    </source>
</evidence>
<protein>
    <recommendedName>
        <fullName evidence="4">DUF3447 domain-containing protein</fullName>
    </recommendedName>
</protein>
<feature type="compositionally biased region" description="Acidic residues" evidence="1">
    <location>
        <begin position="493"/>
        <end position="512"/>
    </location>
</feature>
<gene>
    <name evidence="2" type="ORF">M9Y10_032113</name>
</gene>
<comment type="caution">
    <text evidence="2">The sequence shown here is derived from an EMBL/GenBank/DDBJ whole genome shotgun (WGS) entry which is preliminary data.</text>
</comment>
<sequence>MKDIHDYILQFIENEDQESSDSLLDILDYFLDDKKKIIELLCLISTISIHYHRSNLFFDKLNILIQSIKDVFHNFESKELFNIFKKSKLILLILIKQDILKIDENIKSEMTDENNVKYNFKQFFAPELKLVNKKEIEMTSFEDKRKKGVNDNKICQLIRKDYLDEFIKIDNSNKSIKIEPSIFETNPLLANKDVSMIEYAAFYGSIQIFKYLLQKNTELDQSLILYAIHSGNCEIIHLIEEKFSENNFDINYKDCMIESLKCHNQDLEEYYEQKIESKEFLLKNALQYHNYLNLYSYLYLDNNEVDSNEIDNNEGDYNEIDNNEVDYNENDNNEGDNNENDNNENNYNENDSNEGDNNQGDYNEIDNNEGDYNEIDNNEGDNNQGDYNEIDNNQGDNNEIDNNEGDYNEIDNNEGDYNEIDNNEGDYNEIDNNEVDYNENGSNEGDNNENNYNENDSNEGDNNQGDYNEIDNNEGDNNEIDNNEGDSNQGDYNEIDNNEGDNNEIENNEGDYNENVNKEIEFTEKLSFYYLCKYNYAKLVEFITNEYKYMKIKYVKIESSKI</sequence>
<feature type="compositionally biased region" description="Acidic residues" evidence="1">
    <location>
        <begin position="309"/>
        <end position="342"/>
    </location>
</feature>
<feature type="compositionally biased region" description="Acidic residues" evidence="1">
    <location>
        <begin position="468"/>
        <end position="484"/>
    </location>
</feature>
<proteinExistence type="predicted"/>
<dbReference type="EMBL" id="JAPFFF010000052">
    <property type="protein sequence ID" value="KAK8839185.1"/>
    <property type="molecule type" value="Genomic_DNA"/>
</dbReference>
<reference evidence="2 3" key="1">
    <citation type="submission" date="2024-04" db="EMBL/GenBank/DDBJ databases">
        <title>Tritrichomonas musculus Genome.</title>
        <authorList>
            <person name="Alves-Ferreira E."/>
            <person name="Grigg M."/>
            <person name="Lorenzi H."/>
            <person name="Galac M."/>
        </authorList>
    </citation>
    <scope>NUCLEOTIDE SEQUENCE [LARGE SCALE GENOMIC DNA]</scope>
    <source>
        <strain evidence="2 3">EAF2021</strain>
    </source>
</reference>